<dbReference type="AlphaFoldDB" id="A2EN57"/>
<keyword evidence="2" id="KW-1185">Reference proteome</keyword>
<dbReference type="EMBL" id="DS113437">
    <property type="protein sequence ID" value="EAY05894.1"/>
    <property type="molecule type" value="Genomic_DNA"/>
</dbReference>
<dbReference type="RefSeq" id="XP_001318117.1">
    <property type="nucleotide sequence ID" value="XM_001318082.1"/>
</dbReference>
<reference evidence="1" key="2">
    <citation type="journal article" date="2007" name="Science">
        <title>Draft genome sequence of the sexually transmitted pathogen Trichomonas vaginalis.</title>
        <authorList>
            <person name="Carlton J.M."/>
            <person name="Hirt R.P."/>
            <person name="Silva J.C."/>
            <person name="Delcher A.L."/>
            <person name="Schatz M."/>
            <person name="Zhao Q."/>
            <person name="Wortman J.R."/>
            <person name="Bidwell S.L."/>
            <person name="Alsmark U.C.M."/>
            <person name="Besteiro S."/>
            <person name="Sicheritz-Ponten T."/>
            <person name="Noel C.J."/>
            <person name="Dacks J.B."/>
            <person name="Foster P.G."/>
            <person name="Simillion C."/>
            <person name="Van de Peer Y."/>
            <person name="Miranda-Saavedra D."/>
            <person name="Barton G.J."/>
            <person name="Westrop G.D."/>
            <person name="Mueller S."/>
            <person name="Dessi D."/>
            <person name="Fiori P.L."/>
            <person name="Ren Q."/>
            <person name="Paulsen I."/>
            <person name="Zhang H."/>
            <person name="Bastida-Corcuera F.D."/>
            <person name="Simoes-Barbosa A."/>
            <person name="Brown M.T."/>
            <person name="Hayes R.D."/>
            <person name="Mukherjee M."/>
            <person name="Okumura C.Y."/>
            <person name="Schneider R."/>
            <person name="Smith A.J."/>
            <person name="Vanacova S."/>
            <person name="Villalvazo M."/>
            <person name="Haas B.J."/>
            <person name="Pertea M."/>
            <person name="Feldblyum T.V."/>
            <person name="Utterback T.R."/>
            <person name="Shu C.L."/>
            <person name="Osoegawa K."/>
            <person name="de Jong P.J."/>
            <person name="Hrdy I."/>
            <person name="Horvathova L."/>
            <person name="Zubacova Z."/>
            <person name="Dolezal P."/>
            <person name="Malik S.B."/>
            <person name="Logsdon J.M. Jr."/>
            <person name="Henze K."/>
            <person name="Gupta A."/>
            <person name="Wang C.C."/>
            <person name="Dunne R.L."/>
            <person name="Upcroft J.A."/>
            <person name="Upcroft P."/>
            <person name="White O."/>
            <person name="Salzberg S.L."/>
            <person name="Tang P."/>
            <person name="Chiu C.-H."/>
            <person name="Lee Y.-S."/>
            <person name="Embley T.M."/>
            <person name="Coombs G.H."/>
            <person name="Mottram J.C."/>
            <person name="Tachezy J."/>
            <person name="Fraser-Liggett C.M."/>
            <person name="Johnson P.J."/>
        </authorList>
    </citation>
    <scope>NUCLEOTIDE SEQUENCE [LARGE SCALE GENOMIC DNA]</scope>
    <source>
        <strain evidence="1">G3</strain>
    </source>
</reference>
<gene>
    <name evidence="1" type="ORF">TVAG_353340</name>
</gene>
<name>A2EN57_TRIV3</name>
<dbReference type="InParanoid" id="A2EN57"/>
<dbReference type="Proteomes" id="UP000001542">
    <property type="component" value="Unassembled WGS sequence"/>
</dbReference>
<protein>
    <submittedName>
        <fullName evidence="1">Uncharacterized protein</fullName>
    </submittedName>
</protein>
<reference evidence="1" key="1">
    <citation type="submission" date="2006-10" db="EMBL/GenBank/DDBJ databases">
        <authorList>
            <person name="Amadeo P."/>
            <person name="Zhao Q."/>
            <person name="Wortman J."/>
            <person name="Fraser-Liggett C."/>
            <person name="Carlton J."/>
        </authorList>
    </citation>
    <scope>NUCLEOTIDE SEQUENCE</scope>
    <source>
        <strain evidence="1">G3</strain>
    </source>
</reference>
<dbReference type="VEuPathDB" id="TrichDB:TVAGG3_0546510"/>
<proteinExistence type="predicted"/>
<accession>A2EN57</accession>
<evidence type="ECO:0000313" key="2">
    <source>
        <dbReference type="Proteomes" id="UP000001542"/>
    </source>
</evidence>
<evidence type="ECO:0000313" key="1">
    <source>
        <dbReference type="EMBL" id="EAY05894.1"/>
    </source>
</evidence>
<dbReference type="KEGG" id="tva:4763765"/>
<sequence>MMAATTRSAVIPITIFVLNVKTSLPMIIGGGSVGVGGGNDWDGVDVGDGVCVGSGM</sequence>
<organism evidence="1 2">
    <name type="scientific">Trichomonas vaginalis (strain ATCC PRA-98 / G3)</name>
    <dbReference type="NCBI Taxonomy" id="412133"/>
    <lineage>
        <taxon>Eukaryota</taxon>
        <taxon>Metamonada</taxon>
        <taxon>Parabasalia</taxon>
        <taxon>Trichomonadida</taxon>
        <taxon>Trichomonadidae</taxon>
        <taxon>Trichomonas</taxon>
    </lineage>
</organism>